<keyword evidence="1" id="KW-0732">Signal</keyword>
<dbReference type="Proteomes" id="UP000215616">
    <property type="component" value="Unassembled WGS sequence"/>
</dbReference>
<proteinExistence type="predicted"/>
<dbReference type="EMBL" id="NCDQ01000254">
    <property type="protein sequence ID" value="OYX01306.1"/>
    <property type="molecule type" value="Genomic_DNA"/>
</dbReference>
<feature type="chain" id="PRO_5012988597" evidence="1">
    <location>
        <begin position="28"/>
        <end position="173"/>
    </location>
</feature>
<evidence type="ECO:0000256" key="1">
    <source>
        <dbReference type="SAM" id="SignalP"/>
    </source>
</evidence>
<name>A0A258D0X7_CAUVI</name>
<feature type="signal peptide" evidence="1">
    <location>
        <begin position="1"/>
        <end position="27"/>
    </location>
</feature>
<dbReference type="AlphaFoldDB" id="A0A258D0X7"/>
<evidence type="ECO:0000313" key="2">
    <source>
        <dbReference type="EMBL" id="OYX01306.1"/>
    </source>
</evidence>
<gene>
    <name evidence="2" type="ORF">B7Z12_14425</name>
</gene>
<reference evidence="2 3" key="1">
    <citation type="submission" date="2017-03" db="EMBL/GenBank/DDBJ databases">
        <title>Lifting the veil on microbial sulfur biogeochemistry in mining wastewaters.</title>
        <authorList>
            <person name="Kantor R.S."/>
            <person name="Colenbrander Nelson T."/>
            <person name="Marshall S."/>
            <person name="Bennett D."/>
            <person name="Apte S."/>
            <person name="Camacho D."/>
            <person name="Thomas B.C."/>
            <person name="Warren L.A."/>
            <person name="Banfield J.F."/>
        </authorList>
    </citation>
    <scope>NUCLEOTIDE SEQUENCE [LARGE SCALE GENOMIC DNA]</scope>
    <source>
        <strain evidence="2">32-67-7</strain>
    </source>
</reference>
<sequence>MKSRLDQFRATRNALLALVVWTTPALAQTASPATLPAPLELRLADVGRFAMFVDMGGVQWTGRTAKLRVLQVTEGGFKAGAEEFWGGWRHEVIDCDARTIAHAGFGSVRAGGREGPVTGALRPAQPLPAGSAEEAMAKVVCDGWKPFAQVPVAASVEEAVKIGRPLIETGAEP</sequence>
<protein>
    <submittedName>
        <fullName evidence="2">Uncharacterized protein</fullName>
    </submittedName>
</protein>
<evidence type="ECO:0000313" key="3">
    <source>
        <dbReference type="Proteomes" id="UP000215616"/>
    </source>
</evidence>
<accession>A0A258D0X7</accession>
<organism evidence="2 3">
    <name type="scientific">Caulobacter vibrioides</name>
    <name type="common">Caulobacter crescentus</name>
    <dbReference type="NCBI Taxonomy" id="155892"/>
    <lineage>
        <taxon>Bacteria</taxon>
        <taxon>Pseudomonadati</taxon>
        <taxon>Pseudomonadota</taxon>
        <taxon>Alphaproteobacteria</taxon>
        <taxon>Caulobacterales</taxon>
        <taxon>Caulobacteraceae</taxon>
        <taxon>Caulobacter</taxon>
    </lineage>
</organism>
<comment type="caution">
    <text evidence="2">The sequence shown here is derived from an EMBL/GenBank/DDBJ whole genome shotgun (WGS) entry which is preliminary data.</text>
</comment>